<comment type="caution">
    <text evidence="1">The sequence shown here is derived from an EMBL/GenBank/DDBJ whole genome shotgun (WGS) entry which is preliminary data.</text>
</comment>
<organism evidence="1 2">
    <name type="scientific">Leptospira vanthielii serovar Holland str. Waz Holland = ATCC 700522</name>
    <dbReference type="NCBI Taxonomy" id="1218591"/>
    <lineage>
        <taxon>Bacteria</taxon>
        <taxon>Pseudomonadati</taxon>
        <taxon>Spirochaetota</taxon>
        <taxon>Spirochaetia</taxon>
        <taxon>Leptospirales</taxon>
        <taxon>Leptospiraceae</taxon>
        <taxon>Leptospira</taxon>
    </lineage>
</organism>
<name>N1WAU8_9LEPT</name>
<sequence>MLILWSSKSKPCVPNPELAQEDVKIKLIKQTSLKYGNSIKVCLLVKLLIQGL</sequence>
<proteinExistence type="predicted"/>
<evidence type="ECO:0000313" key="1">
    <source>
        <dbReference type="EMBL" id="EMY70342.1"/>
    </source>
</evidence>
<protein>
    <submittedName>
        <fullName evidence="1">Uncharacterized protein</fullName>
    </submittedName>
</protein>
<evidence type="ECO:0000313" key="2">
    <source>
        <dbReference type="Proteomes" id="UP000012227"/>
    </source>
</evidence>
<dbReference type="Proteomes" id="UP000012227">
    <property type="component" value="Unassembled WGS sequence"/>
</dbReference>
<dbReference type="AlphaFoldDB" id="N1WAU8"/>
<gene>
    <name evidence="1" type="ORF">LEP1GSC199_3281</name>
</gene>
<accession>N1WAU8</accession>
<dbReference type="STRING" id="1218591.LEP1GSC199_3281"/>
<dbReference type="EMBL" id="AOGY02000038">
    <property type="protein sequence ID" value="EMY70342.1"/>
    <property type="molecule type" value="Genomic_DNA"/>
</dbReference>
<reference evidence="1 2" key="1">
    <citation type="submission" date="2013-03" db="EMBL/GenBank/DDBJ databases">
        <authorList>
            <person name="Harkins D.M."/>
            <person name="Durkin A.S."/>
            <person name="Brinkac L.M."/>
            <person name="Haft D.H."/>
            <person name="Selengut J.D."/>
            <person name="Sanka R."/>
            <person name="DePew J."/>
            <person name="Purushe J."/>
            <person name="Galloway R.L."/>
            <person name="Vinetz J.M."/>
            <person name="Sutton G.G."/>
            <person name="Nierman W.C."/>
            <person name="Fouts D.E."/>
        </authorList>
    </citation>
    <scope>NUCLEOTIDE SEQUENCE [LARGE SCALE GENOMIC DNA]</scope>
    <source>
        <strain evidence="1 2">Waz Holland</strain>
    </source>
</reference>